<feature type="transmembrane region" description="Helical" evidence="1">
    <location>
        <begin position="12"/>
        <end position="33"/>
    </location>
</feature>
<evidence type="ECO:0008006" key="4">
    <source>
        <dbReference type="Google" id="ProtNLM"/>
    </source>
</evidence>
<comment type="caution">
    <text evidence="2">The sequence shown here is derived from an EMBL/GenBank/DDBJ whole genome shotgun (WGS) entry which is preliminary data.</text>
</comment>
<keyword evidence="1" id="KW-0472">Membrane</keyword>
<sequence>MFSIISKEFTSLGKNIKSIIIVAIILCITLGIAKLVSLFEDQLGNLGVVETPYSMGLLLTVLLASPLFIFALSHNVINEEVKTRTIRFLATKTNRTTIIIGKFLGALLFWFLILLITTLLIIIYSHEFYFIELLQSVVFISYYLSLAVFLSVLINSTVLTNFLGIALPIVMTILGIWSSNSNNVLLQTYSYITPYHYFFQGDKLLPFVVIIFPIIFTSISIILFQKRDL</sequence>
<keyword evidence="1" id="KW-0812">Transmembrane</keyword>
<feature type="transmembrane region" description="Helical" evidence="1">
    <location>
        <begin position="53"/>
        <end position="77"/>
    </location>
</feature>
<reference evidence="2" key="2">
    <citation type="submission" date="2023-03" db="EMBL/GenBank/DDBJ databases">
        <authorList>
            <person name="Vazquez L."/>
            <person name="Rodriguez J."/>
            <person name="Mayo B."/>
            <person name="Florez A.B."/>
        </authorList>
    </citation>
    <scope>NUCLEOTIDE SEQUENCE</scope>
    <source>
        <strain evidence="2">5A3I</strain>
    </source>
</reference>
<accession>A0AAW7AHQ0</accession>
<dbReference type="GO" id="GO:0005886">
    <property type="term" value="C:plasma membrane"/>
    <property type="evidence" value="ECO:0007669"/>
    <property type="project" value="UniProtKB-SubCell"/>
</dbReference>
<evidence type="ECO:0000313" key="3">
    <source>
        <dbReference type="Proteomes" id="UP001174037"/>
    </source>
</evidence>
<feature type="transmembrane region" description="Helical" evidence="1">
    <location>
        <begin position="129"/>
        <end position="151"/>
    </location>
</feature>
<feature type="transmembrane region" description="Helical" evidence="1">
    <location>
        <begin position="98"/>
        <end position="123"/>
    </location>
</feature>
<reference evidence="2" key="1">
    <citation type="journal article" date="2023" name="Int. J. Mol. Sci.">
        <title>Antibiotic Resistance/Susceptibility Profiles of Staphylococcus equorum Strains from Cheese, and Genome Analysis for Antibiotic Resistance Genes.</title>
        <authorList>
            <person name="Vazquez L."/>
            <person name="Srednik M.E."/>
            <person name="Rodriguez J."/>
            <person name="Florez A.B."/>
            <person name="Mayo B."/>
        </authorList>
    </citation>
    <scope>NUCLEOTIDE SEQUENCE</scope>
    <source>
        <strain evidence="2">5A3I</strain>
    </source>
</reference>
<dbReference type="AlphaFoldDB" id="A0AAW7AHQ0"/>
<proteinExistence type="predicted"/>
<feature type="transmembrane region" description="Helical" evidence="1">
    <location>
        <begin position="204"/>
        <end position="224"/>
    </location>
</feature>
<organism evidence="2 3">
    <name type="scientific">Staphylococcus equorum</name>
    <dbReference type="NCBI Taxonomy" id="246432"/>
    <lineage>
        <taxon>Bacteria</taxon>
        <taxon>Bacillati</taxon>
        <taxon>Bacillota</taxon>
        <taxon>Bacilli</taxon>
        <taxon>Bacillales</taxon>
        <taxon>Staphylococcaceae</taxon>
        <taxon>Staphylococcus</taxon>
    </lineage>
</organism>
<gene>
    <name evidence="2" type="ORF">P1A27_07225</name>
</gene>
<evidence type="ECO:0000256" key="1">
    <source>
        <dbReference type="SAM" id="Phobius"/>
    </source>
</evidence>
<keyword evidence="1" id="KW-1133">Transmembrane helix</keyword>
<dbReference type="Proteomes" id="UP001174037">
    <property type="component" value="Unassembled WGS sequence"/>
</dbReference>
<dbReference type="EMBL" id="JARGCK010000004">
    <property type="protein sequence ID" value="MDK9865728.1"/>
    <property type="molecule type" value="Genomic_DNA"/>
</dbReference>
<protein>
    <recommendedName>
        <fullName evidence="4">ABC transporter permease</fullName>
    </recommendedName>
</protein>
<feature type="transmembrane region" description="Helical" evidence="1">
    <location>
        <begin position="158"/>
        <end position="177"/>
    </location>
</feature>
<evidence type="ECO:0000313" key="2">
    <source>
        <dbReference type="EMBL" id="MDK9865728.1"/>
    </source>
</evidence>
<dbReference type="GO" id="GO:0140359">
    <property type="term" value="F:ABC-type transporter activity"/>
    <property type="evidence" value="ECO:0007669"/>
    <property type="project" value="InterPro"/>
</dbReference>
<dbReference type="RefSeq" id="WP_285323524.1">
    <property type="nucleotide sequence ID" value="NZ_JARGCK010000004.1"/>
</dbReference>
<name>A0AAW7AHQ0_9STAP</name>